<dbReference type="AlphaFoldDB" id="A0A922MR78"/>
<evidence type="ECO:0000313" key="2">
    <source>
        <dbReference type="EMBL" id="KAH9641064.1"/>
    </source>
</evidence>
<comment type="caution">
    <text evidence="2">The sequence shown here is derived from an EMBL/GenBank/DDBJ whole genome shotgun (WGS) entry which is preliminary data.</text>
</comment>
<protein>
    <recommendedName>
        <fullName evidence="4">PHD-type domain-containing protein</fullName>
    </recommendedName>
</protein>
<proteinExistence type="predicted"/>
<feature type="compositionally biased region" description="Polar residues" evidence="1">
    <location>
        <begin position="235"/>
        <end position="246"/>
    </location>
</feature>
<sequence length="380" mass="43497">MAKQCNACSSAITDSFFMKCSNNACMKEYDLKCIKVKQDVFKSFTLEYKNKWVCPECICLNPKRGNMDTPVRPDISRMHNTVATTPDNVNTQRGSQAQYSPTIITADDSVLLGELRQFREDILSRLDYQANAILVMQDQFTQTKNDLDKLVKIMTVLEQKINLELVRNAQNVQTQAHSMAAKLTKEVPTTTQSSFAEIVGQNKPNKPKPKQQVTSLPTTSMHSVNKRGAMKPTGVESQTTTDNNLSFSDNVEQLNQEVEIGWTTVQNKKPNRLPKKVTIGKNTEISGIMAMERKKYLHVWRLHPETTVETLSNYIKNLCGPEVSMKIEKIKHRTPRDYSSFVIGVPEKYYNILNNEEVWPLNTEFNEWTWFRRQTATLDK</sequence>
<gene>
    <name evidence="2" type="ORF">HF086_006344</name>
</gene>
<reference evidence="2" key="1">
    <citation type="journal article" date="2021" name="G3 (Bethesda)">
        <title>Genome and transcriptome analysis of the beet armyworm Spodoptera exigua reveals targets for pest control. .</title>
        <authorList>
            <person name="Simon S."/>
            <person name="Breeschoten T."/>
            <person name="Jansen H.J."/>
            <person name="Dirks R.P."/>
            <person name="Schranz M.E."/>
            <person name="Ros V.I.D."/>
        </authorList>
    </citation>
    <scope>NUCLEOTIDE SEQUENCE</scope>
    <source>
        <strain evidence="2">TB_SE_WUR_2020</strain>
    </source>
</reference>
<evidence type="ECO:0000313" key="3">
    <source>
        <dbReference type="Proteomes" id="UP000814243"/>
    </source>
</evidence>
<accession>A0A922MR78</accession>
<name>A0A922MR78_SPOEX</name>
<evidence type="ECO:0008006" key="4">
    <source>
        <dbReference type="Google" id="ProtNLM"/>
    </source>
</evidence>
<feature type="region of interest" description="Disordered" evidence="1">
    <location>
        <begin position="198"/>
        <end position="246"/>
    </location>
</feature>
<dbReference type="Gene3D" id="3.30.40.10">
    <property type="entry name" value="Zinc/RING finger domain, C3HC4 (zinc finger)"/>
    <property type="match status" value="1"/>
</dbReference>
<dbReference type="InterPro" id="IPR013083">
    <property type="entry name" value="Znf_RING/FYVE/PHD"/>
</dbReference>
<feature type="compositionally biased region" description="Polar residues" evidence="1">
    <location>
        <begin position="213"/>
        <end position="223"/>
    </location>
</feature>
<evidence type="ECO:0000256" key="1">
    <source>
        <dbReference type="SAM" id="MobiDB-lite"/>
    </source>
</evidence>
<dbReference type="EMBL" id="JACEFF010000258">
    <property type="protein sequence ID" value="KAH9641064.1"/>
    <property type="molecule type" value="Genomic_DNA"/>
</dbReference>
<dbReference type="Proteomes" id="UP000814243">
    <property type="component" value="Unassembled WGS sequence"/>
</dbReference>
<organism evidence="2 3">
    <name type="scientific">Spodoptera exigua</name>
    <name type="common">Beet armyworm</name>
    <name type="synonym">Noctua fulgens</name>
    <dbReference type="NCBI Taxonomy" id="7107"/>
    <lineage>
        <taxon>Eukaryota</taxon>
        <taxon>Metazoa</taxon>
        <taxon>Ecdysozoa</taxon>
        <taxon>Arthropoda</taxon>
        <taxon>Hexapoda</taxon>
        <taxon>Insecta</taxon>
        <taxon>Pterygota</taxon>
        <taxon>Neoptera</taxon>
        <taxon>Endopterygota</taxon>
        <taxon>Lepidoptera</taxon>
        <taxon>Glossata</taxon>
        <taxon>Ditrysia</taxon>
        <taxon>Noctuoidea</taxon>
        <taxon>Noctuidae</taxon>
        <taxon>Amphipyrinae</taxon>
        <taxon>Spodoptera</taxon>
    </lineage>
</organism>